<evidence type="ECO:0000313" key="2">
    <source>
        <dbReference type="Proteomes" id="UP000054653"/>
    </source>
</evidence>
<name>A0A0V1AH41_TRIBR</name>
<dbReference type="EMBL" id="JYDI01003311">
    <property type="protein sequence ID" value="KRY24159.1"/>
    <property type="molecule type" value="Genomic_DNA"/>
</dbReference>
<dbReference type="Proteomes" id="UP000054653">
    <property type="component" value="Unassembled WGS sequence"/>
</dbReference>
<accession>A0A0V1AH41</accession>
<organism evidence="1 2">
    <name type="scientific">Trichinella britovi</name>
    <name type="common">Parasitic roundworm</name>
    <dbReference type="NCBI Taxonomy" id="45882"/>
    <lineage>
        <taxon>Eukaryota</taxon>
        <taxon>Metazoa</taxon>
        <taxon>Ecdysozoa</taxon>
        <taxon>Nematoda</taxon>
        <taxon>Enoplea</taxon>
        <taxon>Dorylaimia</taxon>
        <taxon>Trichinellida</taxon>
        <taxon>Trichinellidae</taxon>
        <taxon>Trichinella</taxon>
    </lineage>
</organism>
<evidence type="ECO:0000313" key="1">
    <source>
        <dbReference type="EMBL" id="KRY24159.1"/>
    </source>
</evidence>
<gene>
    <name evidence="1" type="ORF">T03_3287</name>
</gene>
<proteinExistence type="predicted"/>
<sequence length="59" mass="6598">MLKAIHWTEHGFPNEGARQCIQGAEGICRPIGEEDSLTTHTRPHNLVAFLGVYLSPIHF</sequence>
<protein>
    <submittedName>
        <fullName evidence="1">Uncharacterized protein</fullName>
    </submittedName>
</protein>
<comment type="caution">
    <text evidence="1">The sequence shown here is derived from an EMBL/GenBank/DDBJ whole genome shotgun (WGS) entry which is preliminary data.</text>
</comment>
<reference evidence="1 2" key="1">
    <citation type="submission" date="2015-01" db="EMBL/GenBank/DDBJ databases">
        <title>Evolution of Trichinella species and genotypes.</title>
        <authorList>
            <person name="Korhonen P.K."/>
            <person name="Edoardo P."/>
            <person name="Giuseppe L.R."/>
            <person name="Gasser R.B."/>
        </authorList>
    </citation>
    <scope>NUCLEOTIDE SEQUENCE [LARGE SCALE GENOMIC DNA]</scope>
    <source>
        <strain evidence="1">ISS120</strain>
    </source>
</reference>
<keyword evidence="2" id="KW-1185">Reference proteome</keyword>
<dbReference type="AlphaFoldDB" id="A0A0V1AH41"/>